<keyword evidence="3" id="KW-0732">Signal</keyword>
<evidence type="ECO:0000256" key="1">
    <source>
        <dbReference type="ARBA" id="ARBA00000971"/>
    </source>
</evidence>
<keyword evidence="5" id="KW-0413">Isomerase</keyword>
<keyword evidence="6" id="KW-0812">Transmembrane</keyword>
<organism evidence="7">
    <name type="scientific">Streptococcus salivarius</name>
    <dbReference type="NCBI Taxonomy" id="1304"/>
    <lineage>
        <taxon>Bacteria</taxon>
        <taxon>Bacillati</taxon>
        <taxon>Bacillota</taxon>
        <taxon>Bacilli</taxon>
        <taxon>Lactobacillales</taxon>
        <taxon>Streptococcaceae</taxon>
        <taxon>Streptococcus</taxon>
    </lineage>
</organism>
<protein>
    <recommendedName>
        <fullName evidence="2">peptidylprolyl isomerase</fullName>
        <ecNumber evidence="2">5.2.1.8</ecNumber>
    </recommendedName>
</protein>
<dbReference type="EC" id="5.2.1.8" evidence="2"/>
<dbReference type="EMBL" id="JN564797">
    <property type="protein sequence ID" value="AEX55192.1"/>
    <property type="molecule type" value="Genomic_DNA"/>
</dbReference>
<dbReference type="InterPro" id="IPR050245">
    <property type="entry name" value="PrsA_foldase"/>
</dbReference>
<evidence type="ECO:0000256" key="3">
    <source>
        <dbReference type="ARBA" id="ARBA00022729"/>
    </source>
</evidence>
<evidence type="ECO:0000256" key="4">
    <source>
        <dbReference type="ARBA" id="ARBA00023110"/>
    </source>
</evidence>
<keyword evidence="6" id="KW-1133">Transmembrane helix</keyword>
<name>H2D787_STRSL</name>
<keyword evidence="4" id="KW-0697">Rotamase</keyword>
<reference evidence="7" key="1">
    <citation type="journal article" date="2012" name="Appl. Environ. Microbiol.">
        <title>Salivaricin D, a Novel Intrinsically Trypsin-Resistant Lantibiotic from Streptococcus salivarius 5M6c Isolated from a Healthy Infant.</title>
        <authorList>
            <person name="Birri D.J."/>
            <person name="Brede D.A."/>
            <person name="Nes I.F."/>
        </authorList>
    </citation>
    <scope>NUCLEOTIDE SEQUENCE</scope>
    <source>
        <strain evidence="7">5M6c</strain>
    </source>
</reference>
<evidence type="ECO:0000256" key="5">
    <source>
        <dbReference type="ARBA" id="ARBA00023235"/>
    </source>
</evidence>
<evidence type="ECO:0000313" key="7">
    <source>
        <dbReference type="EMBL" id="AEX55192.1"/>
    </source>
</evidence>
<evidence type="ECO:0000256" key="2">
    <source>
        <dbReference type="ARBA" id="ARBA00013194"/>
    </source>
</evidence>
<keyword evidence="6" id="KW-0472">Membrane</keyword>
<proteinExistence type="predicted"/>
<dbReference type="AlphaFoldDB" id="H2D787"/>
<dbReference type="InterPro" id="IPR027304">
    <property type="entry name" value="Trigger_fact/SurA_dom_sf"/>
</dbReference>
<dbReference type="PANTHER" id="PTHR47245">
    <property type="entry name" value="PEPTIDYLPROLYL ISOMERASE"/>
    <property type="match status" value="1"/>
</dbReference>
<dbReference type="SUPFAM" id="SSF109998">
    <property type="entry name" value="Triger factor/SurA peptide-binding domain-like"/>
    <property type="match status" value="1"/>
</dbReference>
<evidence type="ECO:0000256" key="6">
    <source>
        <dbReference type="SAM" id="Phobius"/>
    </source>
</evidence>
<dbReference type="GO" id="GO:0003755">
    <property type="term" value="F:peptidyl-prolyl cis-trans isomerase activity"/>
    <property type="evidence" value="ECO:0007669"/>
    <property type="project" value="UniProtKB-KW"/>
</dbReference>
<accession>H2D787</accession>
<sequence>MAEKKKTQSREQFPKNMINKALSLPTMGSKKVRVAILTAVAGGSLLIGYWGGSAANNQNTSTIATFNSGVVTNKALYSYLKDNTNGSTALKWTLIYDVFGNIYGDKISDEDVQTAYNAMTANSSGLSYLVNANNTKTDKKALLKKVKQELAYEYGVKEHIKVSDAEIKTAWASYRPNVDIQMLVLDNKETADSLYSQVQNGADIETLAKNNHSLDGNSGKVFTYQNASNYFDEENTELVYNLKDGESALFTMDMMGNNNSSTGSNSYYCIVKMVKNKDKGTDMSAYKKELENLVKTQKMSNDSTMVNNIIKAVFKKANVKVTDPYMQAALKDYLR</sequence>
<dbReference type="PANTHER" id="PTHR47245:SF1">
    <property type="entry name" value="FOLDASE PROTEIN PRSA"/>
    <property type="match status" value="1"/>
</dbReference>
<feature type="transmembrane region" description="Helical" evidence="6">
    <location>
        <begin position="34"/>
        <end position="52"/>
    </location>
</feature>
<comment type="catalytic activity">
    <reaction evidence="1">
        <text>[protein]-peptidylproline (omega=180) = [protein]-peptidylproline (omega=0)</text>
        <dbReference type="Rhea" id="RHEA:16237"/>
        <dbReference type="Rhea" id="RHEA-COMP:10747"/>
        <dbReference type="Rhea" id="RHEA-COMP:10748"/>
        <dbReference type="ChEBI" id="CHEBI:83833"/>
        <dbReference type="ChEBI" id="CHEBI:83834"/>
        <dbReference type="EC" id="5.2.1.8"/>
    </reaction>
</comment>